<dbReference type="EMBL" id="CDMY01000563">
    <property type="protein sequence ID" value="CEM23299.1"/>
    <property type="molecule type" value="Genomic_DNA"/>
</dbReference>
<sequence>MAPSPVSQGYWTPGRGAQLAADLKWPLLASMVLYLPVIMALRHWMRKREPLPIKPFIFAWNFVLAVLSILGAILILLDDWRLILTPFAHERDYMPNTRAVVTLFTLTKALEFGDTVLLALRKRPITFLHAYHHLTVALYCWHAQSLNVSFAHLFVFINLCIHGVMYLYYALSVLFARNKILYKLRPYITGAQLSQMFVGLAITIAALLNPAVTGDLSHYNNAMGALLMYFSYTILFAHFYLKNYVPSVRSGMTVFLSTMHFLALVGLMMMLAHPSRVRLLIEVILIWNISGLGITAGAHRLWAHRSYKANLPARIVLMVLNSIANQGSIYHWARDHRTHHKHSETEKDPHNAKRGFWYSHMGWLILKKPDAVKQAGREIDCSDLLQDPVVVFQKNADPWLAFFFCYIVPGYYTMAVYGSFWLGFFVLGIFRWIVELHATWCVNSVAHLWGERPYDDQINPAESALVAWLTTGEGWHNWHHVYPFDYAASELGMACQWNTAKIFIDSMAAIGWVTDRKRATKFWEQRKSKLAVNAETSAETQQQTLEKIPSEQDLQSVIPPHCQRTSLLLSSFTFVRDVVAIGAVVSVMAVLHLSLGVFSSIILQEGPQTSQWMAAVKVAVWIIYALVQGTAALGLWVIGYECGNVRFSGYEVVDHTLGWLVHSAFLIPYRNHAVAVPDTAKLKPRDSLLTALKWDAFGFLNLPKGLLSFVGMLLSLTVNYYIGTRLGWTPLLLWHGGPLLVVHLWLCVYARLLRAYSGKGASSKKEEGDESEFYTWEWLAHATERLRSNTHVLWVFDALHHNLMSLSLLTHLQLRVPHYHANEASRAIYKLVHGKKGFGAPRKNSNTTAHAHTNHAVWEGVRKTARRAQFVMDDTPVYMTATRGG</sequence>
<evidence type="ECO:0000259" key="15">
    <source>
        <dbReference type="Pfam" id="PF00487"/>
    </source>
</evidence>
<evidence type="ECO:0000256" key="9">
    <source>
        <dbReference type="ARBA" id="ARBA00023004"/>
    </source>
</evidence>
<evidence type="ECO:0000313" key="17">
    <source>
        <dbReference type="Proteomes" id="UP000041254"/>
    </source>
</evidence>
<keyword evidence="4" id="KW-0808">Transferase</keyword>
<evidence type="ECO:0000256" key="13">
    <source>
        <dbReference type="RuleBase" id="RU000581"/>
    </source>
</evidence>
<keyword evidence="8 13" id="KW-0560">Oxidoreductase</keyword>
<feature type="domain" description="Fatty acid desaturase" evidence="15">
    <location>
        <begin position="292"/>
        <end position="483"/>
    </location>
</feature>
<dbReference type="InterPro" id="IPR005804">
    <property type="entry name" value="FA_desaturase_dom"/>
</dbReference>
<keyword evidence="10" id="KW-0443">Lipid metabolism</keyword>
<keyword evidence="3 13" id="KW-0444">Lipid biosynthesis</keyword>
<dbReference type="GO" id="GO:0005506">
    <property type="term" value="F:iron ion binding"/>
    <property type="evidence" value="ECO:0007669"/>
    <property type="project" value="TreeGrafter"/>
</dbReference>
<evidence type="ECO:0000256" key="8">
    <source>
        <dbReference type="ARBA" id="ARBA00023002"/>
    </source>
</evidence>
<dbReference type="InterPro" id="IPR002076">
    <property type="entry name" value="ELO_fam"/>
</dbReference>
<evidence type="ECO:0000256" key="14">
    <source>
        <dbReference type="SAM" id="Phobius"/>
    </source>
</evidence>
<dbReference type="Proteomes" id="UP000041254">
    <property type="component" value="Unassembled WGS sequence"/>
</dbReference>
<reference evidence="16 17" key="1">
    <citation type="submission" date="2014-11" db="EMBL/GenBank/DDBJ databases">
        <authorList>
            <person name="Zhu J."/>
            <person name="Qi W."/>
            <person name="Song R."/>
        </authorList>
    </citation>
    <scope>NUCLEOTIDE SEQUENCE [LARGE SCALE GENOMIC DNA]</scope>
</reference>
<dbReference type="Pfam" id="PF01151">
    <property type="entry name" value="ELO"/>
    <property type="match status" value="1"/>
</dbReference>
<evidence type="ECO:0000256" key="4">
    <source>
        <dbReference type="ARBA" id="ARBA00022679"/>
    </source>
</evidence>
<dbReference type="InParanoid" id="A0A0G4G4I0"/>
<dbReference type="PRINTS" id="PR00075">
    <property type="entry name" value="FACDDSATRASE"/>
</dbReference>
<evidence type="ECO:0000256" key="5">
    <source>
        <dbReference type="ARBA" id="ARBA00022692"/>
    </source>
</evidence>
<feature type="transmembrane region" description="Helical" evidence="14">
    <location>
        <begin position="220"/>
        <end position="241"/>
    </location>
</feature>
<feature type="transmembrane region" description="Helical" evidence="14">
    <location>
        <begin position="705"/>
        <end position="722"/>
    </location>
</feature>
<dbReference type="VEuPathDB" id="CryptoDB:Vbra_9666"/>
<keyword evidence="7 14" id="KW-1133">Transmembrane helix</keyword>
<feature type="transmembrane region" description="Helical" evidence="14">
    <location>
        <begin position="578"/>
        <end position="598"/>
    </location>
</feature>
<keyword evidence="9" id="KW-0408">Iron</keyword>
<dbReference type="PANTHER" id="PTHR11351">
    <property type="entry name" value="ACYL-COA DESATURASE"/>
    <property type="match status" value="1"/>
</dbReference>
<feature type="transmembrane region" description="Helical" evidence="14">
    <location>
        <begin position="187"/>
        <end position="208"/>
    </location>
</feature>
<gene>
    <name evidence="16" type="ORF">Vbra_9666</name>
</gene>
<dbReference type="PhylomeDB" id="A0A0G4G4I0"/>
<dbReference type="GO" id="GO:0006636">
    <property type="term" value="P:unsaturated fatty acid biosynthetic process"/>
    <property type="evidence" value="ECO:0007669"/>
    <property type="project" value="TreeGrafter"/>
</dbReference>
<evidence type="ECO:0000256" key="11">
    <source>
        <dbReference type="ARBA" id="ARBA00023136"/>
    </source>
</evidence>
<name>A0A0G4G4I0_VITBC</name>
<evidence type="ECO:0000256" key="2">
    <source>
        <dbReference type="ARBA" id="ARBA00009295"/>
    </source>
</evidence>
<feature type="transmembrane region" description="Helical" evidence="14">
    <location>
        <begin position="618"/>
        <end position="638"/>
    </location>
</feature>
<comment type="similarity">
    <text evidence="2 13">Belongs to the fatty acid desaturase type 1 family.</text>
</comment>
<feature type="transmembrane region" description="Helical" evidence="14">
    <location>
        <begin position="399"/>
        <end position="430"/>
    </location>
</feature>
<evidence type="ECO:0000256" key="7">
    <source>
        <dbReference type="ARBA" id="ARBA00022989"/>
    </source>
</evidence>
<dbReference type="GO" id="GO:0005789">
    <property type="term" value="C:endoplasmic reticulum membrane"/>
    <property type="evidence" value="ECO:0007669"/>
    <property type="project" value="TreeGrafter"/>
</dbReference>
<evidence type="ECO:0000256" key="6">
    <source>
        <dbReference type="ARBA" id="ARBA00022832"/>
    </source>
</evidence>
<keyword evidence="6" id="KW-0276">Fatty acid metabolism</keyword>
<feature type="transmembrane region" description="Helical" evidence="14">
    <location>
        <begin position="734"/>
        <end position="753"/>
    </location>
</feature>
<accession>A0A0G4G4I0</accession>
<keyword evidence="5 13" id="KW-0812">Transmembrane</keyword>
<dbReference type="InterPro" id="IPR015876">
    <property type="entry name" value="Acyl-CoA_DS"/>
</dbReference>
<dbReference type="FunCoup" id="A0A0G4G4I0">
    <property type="interactions" value="23"/>
</dbReference>
<feature type="transmembrane region" description="Helical" evidence="14">
    <location>
        <begin position="315"/>
        <end position="333"/>
    </location>
</feature>
<dbReference type="Pfam" id="PF00487">
    <property type="entry name" value="FA_desaturase"/>
    <property type="match status" value="1"/>
</dbReference>
<comment type="subcellular location">
    <subcellularLocation>
        <location evidence="1">Membrane</location>
        <topology evidence="1">Multi-pass membrane protein</topology>
    </subcellularLocation>
</comment>
<dbReference type="GO" id="GO:0004768">
    <property type="term" value="F:stearoyl-CoA 9-desaturase activity"/>
    <property type="evidence" value="ECO:0007669"/>
    <property type="project" value="TreeGrafter"/>
</dbReference>
<feature type="transmembrane region" description="Helical" evidence="14">
    <location>
        <begin position="25"/>
        <end position="44"/>
    </location>
</feature>
<dbReference type="CDD" id="cd03505">
    <property type="entry name" value="Delta9-FADS-like"/>
    <property type="match status" value="1"/>
</dbReference>
<dbReference type="STRING" id="1169540.A0A0G4G4I0"/>
<dbReference type="GO" id="GO:0009922">
    <property type="term" value="F:fatty acid elongase activity"/>
    <property type="evidence" value="ECO:0007669"/>
    <property type="project" value="InterPro"/>
</dbReference>
<comment type="cofactor">
    <cofactor evidence="13">
        <name>Fe(2+)</name>
        <dbReference type="ChEBI" id="CHEBI:29033"/>
    </cofactor>
</comment>
<keyword evidence="11 14" id="KW-0472">Membrane</keyword>
<dbReference type="PANTHER" id="PTHR11351:SF31">
    <property type="entry name" value="DESATURASE 1, ISOFORM A-RELATED"/>
    <property type="match status" value="1"/>
</dbReference>
<feature type="transmembrane region" description="Helical" evidence="14">
    <location>
        <begin position="56"/>
        <end position="77"/>
    </location>
</feature>
<proteinExistence type="inferred from homology"/>
<organism evidence="16 17">
    <name type="scientific">Vitrella brassicaformis (strain CCMP3155)</name>
    <dbReference type="NCBI Taxonomy" id="1169540"/>
    <lineage>
        <taxon>Eukaryota</taxon>
        <taxon>Sar</taxon>
        <taxon>Alveolata</taxon>
        <taxon>Colpodellida</taxon>
        <taxon>Vitrellaceae</taxon>
        <taxon>Vitrella</taxon>
    </lineage>
</organism>
<keyword evidence="17" id="KW-1185">Reference proteome</keyword>
<evidence type="ECO:0000256" key="12">
    <source>
        <dbReference type="ARBA" id="ARBA00023160"/>
    </source>
</evidence>
<keyword evidence="12 13" id="KW-0275">Fatty acid biosynthesis</keyword>
<feature type="transmembrane region" description="Helical" evidence="14">
    <location>
        <begin position="284"/>
        <end position="303"/>
    </location>
</feature>
<evidence type="ECO:0000313" key="16">
    <source>
        <dbReference type="EMBL" id="CEM23299.1"/>
    </source>
</evidence>
<evidence type="ECO:0000256" key="1">
    <source>
        <dbReference type="ARBA" id="ARBA00004141"/>
    </source>
</evidence>
<dbReference type="OrthoDB" id="10259681at2759"/>
<feature type="transmembrane region" description="Helical" evidence="14">
    <location>
        <begin position="253"/>
        <end position="272"/>
    </location>
</feature>
<dbReference type="AlphaFoldDB" id="A0A0G4G4I0"/>
<evidence type="ECO:0000256" key="10">
    <source>
        <dbReference type="ARBA" id="ARBA00023098"/>
    </source>
</evidence>
<evidence type="ECO:0000256" key="3">
    <source>
        <dbReference type="ARBA" id="ARBA00022516"/>
    </source>
</evidence>
<comment type="domain">
    <text evidence="13">The histidine box domains are involved in binding the catalytic metal ions.</text>
</comment>
<protein>
    <recommendedName>
        <fullName evidence="15">Fatty acid desaturase domain-containing protein</fullName>
    </recommendedName>
</protein>
<feature type="transmembrane region" description="Helical" evidence="14">
    <location>
        <begin position="150"/>
        <end position="175"/>
    </location>
</feature>